<dbReference type="AlphaFoldDB" id="A0A7L7KPX1"/>
<feature type="chain" id="PRO_5029603829" evidence="1">
    <location>
        <begin position="21"/>
        <end position="422"/>
    </location>
</feature>
<name>A0A7L7KPX1_9MOLU</name>
<dbReference type="Proteomes" id="UP000514720">
    <property type="component" value="Chromosome"/>
</dbReference>
<keyword evidence="1" id="KW-0732">Signal</keyword>
<dbReference type="RefSeq" id="WP_258878384.1">
    <property type="nucleotide sequence ID" value="NZ_CP048914.1"/>
</dbReference>
<dbReference type="EMBL" id="CP048914">
    <property type="protein sequence ID" value="QMS84763.1"/>
    <property type="molecule type" value="Genomic_DNA"/>
</dbReference>
<reference evidence="2 3" key="1">
    <citation type="submission" date="2020-02" db="EMBL/GenBank/DDBJ databases">
        <authorList>
            <person name="Zheng R.K."/>
            <person name="Sun C.M."/>
        </authorList>
    </citation>
    <scope>NUCLEOTIDE SEQUENCE [LARGE SCALE GENOMIC DNA]</scope>
    <source>
        <strain evidence="3">zrk13</strain>
    </source>
</reference>
<accession>A0A7L7KPX1</accession>
<evidence type="ECO:0000313" key="3">
    <source>
        <dbReference type="Proteomes" id="UP000514720"/>
    </source>
</evidence>
<evidence type="ECO:0000256" key="1">
    <source>
        <dbReference type="SAM" id="SignalP"/>
    </source>
</evidence>
<keyword evidence="3" id="KW-1185">Reference proteome</keyword>
<gene>
    <name evidence="2" type="ORF">G4Z02_03000</name>
</gene>
<sequence length="422" mass="48451">MKRVVFICLLLMMSWTSSNATSTEVYPFDTYDIQLTSFRNETNHLAYQVQKVGQEPFNRVIEVEGANLHFTNIVEVEGHHVFMGNVLRNDGERHYNGYIYVIDTTGENVMQREFSYGENEDVRDVFIMNDVLMFVVRVATYNDQEQYDFSHYMIELFDYQYQSIASTQIDQEQEEFLASREMLLMDHEGDGIYDQAVLQTGELIDTAQPLPIAPHEVFQKEVYIPFINEALVNGDTYYNGVFINFPGLYTMTYEDVEYSFQIESQVTGVEDGAIYNEPVTPYVSNGQVYLNDDLYVSGTPITKPGDYTITVLGVGDYRKDVSFRITSALAGVYDNQTYQQDVSFTFNGTGYLNNTFITSPYEVTDPGDYVLKIEGENNYQETYEFTIEDVVEGKTFIDFLQQYDLVILGITVVSGLLILKKK</sequence>
<evidence type="ECO:0000313" key="2">
    <source>
        <dbReference type="EMBL" id="QMS84763.1"/>
    </source>
</evidence>
<feature type="signal peptide" evidence="1">
    <location>
        <begin position="1"/>
        <end position="20"/>
    </location>
</feature>
<organism evidence="2 3">
    <name type="scientific">Candidatus Xianfuyuplasma coldseepsis</name>
    <dbReference type="NCBI Taxonomy" id="2782163"/>
    <lineage>
        <taxon>Bacteria</taxon>
        <taxon>Bacillati</taxon>
        <taxon>Mycoplasmatota</taxon>
        <taxon>Mollicutes</taxon>
        <taxon>Candidatus Izemoplasmatales</taxon>
        <taxon>Candidatus Izemoplasmataceae</taxon>
        <taxon>Candidatus Xianfuyuplasma</taxon>
    </lineage>
</organism>
<dbReference type="KEGG" id="xcl:G4Z02_03000"/>
<proteinExistence type="predicted"/>
<protein>
    <submittedName>
        <fullName evidence="2">Uncharacterized protein</fullName>
    </submittedName>
</protein>